<keyword evidence="8" id="KW-0443">Lipid metabolism</keyword>
<keyword evidence="17" id="KW-1185">Reference proteome</keyword>
<reference evidence="17" key="2">
    <citation type="journal article" date="2017" name="Sci. Adv.">
        <title>A tail of two voltages: Proteomic comparison of the three electric organs of the electric eel.</title>
        <authorList>
            <person name="Traeger L.L."/>
            <person name="Sabat G."/>
            <person name="Barrett-Wilt G.A."/>
            <person name="Wells G.B."/>
            <person name="Sussman M.R."/>
        </authorList>
    </citation>
    <scope>NUCLEOTIDE SEQUENCE [LARGE SCALE GENOMIC DNA]</scope>
</reference>
<dbReference type="CDD" id="cd00707">
    <property type="entry name" value="Pancreat_lipase_like"/>
    <property type="match status" value="1"/>
</dbReference>
<keyword evidence="9" id="KW-1015">Disulfide bond</keyword>
<dbReference type="STRING" id="8005.ENSEEEP00000038268"/>
<dbReference type="PIRSF" id="PIRSF000865">
    <property type="entry name" value="Lipoprotein_lipase_LIPH"/>
    <property type="match status" value="1"/>
</dbReference>
<evidence type="ECO:0000256" key="12">
    <source>
        <dbReference type="PIRSR" id="PIRSR000865-2"/>
    </source>
</evidence>
<dbReference type="Gene3D" id="2.60.60.20">
    <property type="entry name" value="PLAT/LH2 domain"/>
    <property type="match status" value="1"/>
</dbReference>
<dbReference type="GeneTree" id="ENSGT00940000157602"/>
<evidence type="ECO:0000256" key="11">
    <source>
        <dbReference type="PIRSR" id="PIRSR000865-1"/>
    </source>
</evidence>
<dbReference type="PRINTS" id="PR00822">
    <property type="entry name" value="LIPOLIPASE"/>
</dbReference>
<evidence type="ECO:0000256" key="13">
    <source>
        <dbReference type="PROSITE-ProRule" id="PRU00152"/>
    </source>
</evidence>
<dbReference type="InterPro" id="IPR016272">
    <property type="entry name" value="Lipase_LIPH"/>
</dbReference>
<evidence type="ECO:0000256" key="1">
    <source>
        <dbReference type="ARBA" id="ARBA00004613"/>
    </source>
</evidence>
<dbReference type="GO" id="GO:0008201">
    <property type="term" value="F:heparin binding"/>
    <property type="evidence" value="ECO:0007669"/>
    <property type="project" value="UniProtKB-KW"/>
</dbReference>
<keyword evidence="6" id="KW-0378">Hydrolase</keyword>
<dbReference type="GO" id="GO:0034185">
    <property type="term" value="F:apolipoprotein binding"/>
    <property type="evidence" value="ECO:0007669"/>
    <property type="project" value="TreeGrafter"/>
</dbReference>
<name>A0A4W4GPS6_ELEEL</name>
<feature type="domain" description="PLAT" evidence="15">
    <location>
        <begin position="356"/>
        <end position="487"/>
    </location>
</feature>
<dbReference type="InterPro" id="IPR002330">
    <property type="entry name" value="Lipo_Lipase"/>
</dbReference>
<evidence type="ECO:0000313" key="16">
    <source>
        <dbReference type="Ensembl" id="ENSEEEP00000038268.2"/>
    </source>
</evidence>
<evidence type="ECO:0000256" key="4">
    <source>
        <dbReference type="ARBA" id="ARBA00022674"/>
    </source>
</evidence>
<feature type="active site" description="Nucleophile" evidence="11">
    <location>
        <position position="167"/>
    </location>
</feature>
<dbReference type="InterPro" id="IPR036392">
    <property type="entry name" value="PLAT/LH2_dom_sf"/>
</dbReference>
<evidence type="ECO:0000256" key="14">
    <source>
        <dbReference type="RuleBase" id="RU004262"/>
    </source>
</evidence>
<reference evidence="17" key="1">
    <citation type="journal article" date="2014" name="Science">
        <title>Nonhuman genetics. Genomic basis for the convergent evolution of electric organs.</title>
        <authorList>
            <person name="Gallant J.R."/>
            <person name="Traeger L.L."/>
            <person name="Volkening J.D."/>
            <person name="Moffett H."/>
            <person name="Chen P.H."/>
            <person name="Novina C.D."/>
            <person name="Phillips G.N.Jr."/>
            <person name="Anand R."/>
            <person name="Wells G.B."/>
            <person name="Pinch M."/>
            <person name="Guth R."/>
            <person name="Unguez G.A."/>
            <person name="Albert J.S."/>
            <person name="Zakon H.H."/>
            <person name="Samanta M.P."/>
            <person name="Sussman M.R."/>
        </authorList>
    </citation>
    <scope>NUCLEOTIDE SEQUENCE [LARGE SCALE GENOMIC DNA]</scope>
</reference>
<dbReference type="SUPFAM" id="SSF53474">
    <property type="entry name" value="alpha/beta-Hydrolases"/>
    <property type="match status" value="1"/>
</dbReference>
<comment type="subcellular location">
    <subcellularLocation>
        <location evidence="1">Secreted</location>
    </subcellularLocation>
</comment>
<keyword evidence="12" id="KW-0106">Calcium</keyword>
<feature type="active site" description="Charge relay system" evidence="11">
    <location>
        <position position="194"/>
    </location>
</feature>
<dbReference type="InterPro" id="IPR013818">
    <property type="entry name" value="Lipase"/>
</dbReference>
<dbReference type="SUPFAM" id="SSF49723">
    <property type="entry name" value="Lipase/lipooxygenase domain (PLAT/LH2 domain)"/>
    <property type="match status" value="1"/>
</dbReference>
<dbReference type="Ensembl" id="ENSEEET00000038711.2">
    <property type="protein sequence ID" value="ENSEEEP00000038268.2"/>
    <property type="gene ID" value="ENSEEEG00000018189.2"/>
</dbReference>
<dbReference type="PROSITE" id="PS50095">
    <property type="entry name" value="PLAT"/>
    <property type="match status" value="1"/>
</dbReference>
<keyword evidence="3" id="KW-0964">Secreted</keyword>
<gene>
    <name evidence="16" type="primary">lipca</name>
</gene>
<dbReference type="GO" id="GO:0016042">
    <property type="term" value="P:lipid catabolic process"/>
    <property type="evidence" value="ECO:0007669"/>
    <property type="project" value="UniProtKB-KW"/>
</dbReference>
<evidence type="ECO:0000256" key="10">
    <source>
        <dbReference type="ARBA" id="ARBA00023180"/>
    </source>
</evidence>
<evidence type="ECO:0000313" key="17">
    <source>
        <dbReference type="Proteomes" id="UP000314983"/>
    </source>
</evidence>
<dbReference type="PANTHER" id="PTHR11610:SF2">
    <property type="entry name" value="HEPATIC TRIACYLGLYCEROL LIPASE"/>
    <property type="match status" value="1"/>
</dbReference>
<evidence type="ECO:0000256" key="9">
    <source>
        <dbReference type="ARBA" id="ARBA00023157"/>
    </source>
</evidence>
<keyword evidence="12" id="KW-0479">Metal-binding</keyword>
<dbReference type="GO" id="GO:0046872">
    <property type="term" value="F:metal ion binding"/>
    <property type="evidence" value="ECO:0007669"/>
    <property type="project" value="UniProtKB-KW"/>
</dbReference>
<reference evidence="16" key="3">
    <citation type="submission" date="2020-05" db="EMBL/GenBank/DDBJ databases">
        <title>Electrophorus electricus (electric eel) genome, fEleEle1, primary haplotype.</title>
        <authorList>
            <person name="Myers G."/>
            <person name="Meyer A."/>
            <person name="Fedrigo O."/>
            <person name="Formenti G."/>
            <person name="Rhie A."/>
            <person name="Tracey A."/>
            <person name="Sims Y."/>
            <person name="Jarvis E.D."/>
        </authorList>
    </citation>
    <scope>NUCLEOTIDE SEQUENCE [LARGE SCALE GENOMIC DNA]</scope>
</reference>
<feature type="binding site" evidence="12">
    <location>
        <position position="208"/>
    </location>
    <ligand>
        <name>Ca(2+)</name>
        <dbReference type="ChEBI" id="CHEBI:29108"/>
    </ligand>
</feature>
<dbReference type="InterPro" id="IPR033906">
    <property type="entry name" value="Lipase_N"/>
</dbReference>
<evidence type="ECO:0000256" key="7">
    <source>
        <dbReference type="ARBA" id="ARBA00022963"/>
    </source>
</evidence>
<keyword evidence="5" id="KW-0732">Signal</keyword>
<dbReference type="Pfam" id="PF00151">
    <property type="entry name" value="Lipase"/>
    <property type="match status" value="1"/>
</dbReference>
<dbReference type="InterPro" id="IPR000734">
    <property type="entry name" value="TAG_lipase"/>
</dbReference>
<dbReference type="AlphaFoldDB" id="A0A4W4GPS6"/>
<dbReference type="InterPro" id="IPR001024">
    <property type="entry name" value="PLAT/LH2_dom"/>
</dbReference>
<dbReference type="InterPro" id="IPR029058">
    <property type="entry name" value="AB_hydrolase_fold"/>
</dbReference>
<organism evidence="16 17">
    <name type="scientific">Electrophorus electricus</name>
    <name type="common">Electric eel</name>
    <name type="synonym">Gymnotus electricus</name>
    <dbReference type="NCBI Taxonomy" id="8005"/>
    <lineage>
        <taxon>Eukaryota</taxon>
        <taxon>Metazoa</taxon>
        <taxon>Chordata</taxon>
        <taxon>Craniata</taxon>
        <taxon>Vertebrata</taxon>
        <taxon>Euteleostomi</taxon>
        <taxon>Actinopterygii</taxon>
        <taxon>Neopterygii</taxon>
        <taxon>Teleostei</taxon>
        <taxon>Ostariophysi</taxon>
        <taxon>Gymnotiformes</taxon>
        <taxon>Gymnotoidei</taxon>
        <taxon>Gymnotidae</taxon>
        <taxon>Electrophorus</taxon>
    </lineage>
</organism>
<dbReference type="PRINTS" id="PR00821">
    <property type="entry name" value="TAGLIPASE"/>
</dbReference>
<proteinExistence type="inferred from homology"/>
<dbReference type="GO" id="GO:0005615">
    <property type="term" value="C:extracellular space"/>
    <property type="evidence" value="ECO:0007669"/>
    <property type="project" value="TreeGrafter"/>
</dbReference>
<dbReference type="GO" id="GO:0004465">
    <property type="term" value="F:lipoprotein lipase activity"/>
    <property type="evidence" value="ECO:0007669"/>
    <property type="project" value="InterPro"/>
</dbReference>
<reference evidence="16" key="5">
    <citation type="submission" date="2025-09" db="UniProtKB">
        <authorList>
            <consortium name="Ensembl"/>
        </authorList>
    </citation>
    <scope>IDENTIFICATION</scope>
</reference>
<evidence type="ECO:0000256" key="6">
    <source>
        <dbReference type="ARBA" id="ARBA00022801"/>
    </source>
</evidence>
<evidence type="ECO:0000256" key="3">
    <source>
        <dbReference type="ARBA" id="ARBA00022525"/>
    </source>
</evidence>
<dbReference type="Proteomes" id="UP000314983">
    <property type="component" value="Chromosome 21"/>
</dbReference>
<evidence type="ECO:0000256" key="5">
    <source>
        <dbReference type="ARBA" id="ARBA00022729"/>
    </source>
</evidence>
<reference evidence="16" key="4">
    <citation type="submission" date="2025-08" db="UniProtKB">
        <authorList>
            <consortium name="Ensembl"/>
        </authorList>
    </citation>
    <scope>IDENTIFICATION</scope>
</reference>
<comment type="caution">
    <text evidence="13">Lacks conserved residue(s) required for the propagation of feature annotation.</text>
</comment>
<feature type="binding site" evidence="12">
    <location>
        <position position="213"/>
    </location>
    <ligand>
        <name>Ca(2+)</name>
        <dbReference type="ChEBI" id="CHEBI:29108"/>
    </ligand>
</feature>
<evidence type="ECO:0000256" key="2">
    <source>
        <dbReference type="ARBA" id="ARBA00010701"/>
    </source>
</evidence>
<sequence length="506" mass="56757">MKVIKILLFSYETRIRQTEQGSSELLFVRLADGKLTARMKMPYAPKSVFRLYMGGEDIEDSCVVELFRADTLQACGFNHSHPLVIITHGWAMDAVLEKWITRLAAALKSTQKDINVLVTDWLELAQQHYPIAAQNTRIVGQDIAQLLIWLEDFIQVPVGRVHLIGYSLGAHIAGFAGRTLAMSGRTLGRITGLDPAGPLFEGMSHAARLSPHDARFVDAIHTFTQQHMGLSVGIRQPVAHYDFYPNGGAFQPGCQLHVQNLYAHLAEHGLMGFGQTVKCAHERAVHLFIDSLLHPDKQITAYRCSDHVAFDKGVCLDCRRNRCNTLGYDIRKVRTSTSKRLYLKTRSLMPYKMYHFQFRIQLFTQTEKADTSLSISLTGTLGESETLPISLVEEISGNKTYTFLITLDTDIGDLMMVYVSWDVGPLSSMWSKVKTIMHWGSSEEGPQLAIGKIRAKAGETQQRDKTEKCQSACSEMQVLSCLFSFRKDTLWFPAVPLGKINLANLI</sequence>
<keyword evidence="4" id="KW-0358">Heparin-binding</keyword>
<dbReference type="PANTHER" id="PTHR11610">
    <property type="entry name" value="LIPASE"/>
    <property type="match status" value="1"/>
</dbReference>
<evidence type="ECO:0000259" key="15">
    <source>
        <dbReference type="PROSITE" id="PS50095"/>
    </source>
</evidence>
<dbReference type="Pfam" id="PF01477">
    <property type="entry name" value="PLAT"/>
    <property type="match status" value="1"/>
</dbReference>
<protein>
    <submittedName>
        <fullName evidence="16">Lipase, hepatic a</fullName>
    </submittedName>
</protein>
<accession>A0A4W4GPS6</accession>
<keyword evidence="7" id="KW-0442">Lipid degradation</keyword>
<feature type="active site" description="Charge relay system" evidence="11">
    <location>
        <position position="281"/>
    </location>
</feature>
<keyword evidence="10" id="KW-0325">Glycoprotein</keyword>
<evidence type="ECO:0000256" key="8">
    <source>
        <dbReference type="ARBA" id="ARBA00023098"/>
    </source>
</evidence>
<comment type="similarity">
    <text evidence="2 14">Belongs to the AB hydrolase superfamily. Lipase family.</text>
</comment>
<dbReference type="Gene3D" id="3.40.50.1820">
    <property type="entry name" value="alpha/beta hydrolase"/>
    <property type="match status" value="1"/>
</dbReference>